<comment type="similarity">
    <text evidence="6">Belongs to the transferase hexapeptide repeat family. LpxA subfamily.</text>
</comment>
<comment type="catalytic activity">
    <reaction evidence="6">
        <text>a (3R)-hydroxyacyl-[ACP] + UDP-N-acetyl-alpha-D-glucosamine = a UDP-3-O-[(3R)-3-hydroxyacyl]-N-acetyl-alpha-D-glucosamine + holo-[ACP]</text>
        <dbReference type="Rhea" id="RHEA:67812"/>
        <dbReference type="Rhea" id="RHEA-COMP:9685"/>
        <dbReference type="Rhea" id="RHEA-COMP:9945"/>
        <dbReference type="ChEBI" id="CHEBI:57705"/>
        <dbReference type="ChEBI" id="CHEBI:64479"/>
        <dbReference type="ChEBI" id="CHEBI:78827"/>
        <dbReference type="ChEBI" id="CHEBI:173225"/>
        <dbReference type="EC" id="2.3.1.129"/>
    </reaction>
</comment>
<dbReference type="Pfam" id="PF13720">
    <property type="entry name" value="Acetyltransf_11"/>
    <property type="match status" value="1"/>
</dbReference>
<dbReference type="HAMAP" id="MF_00387">
    <property type="entry name" value="LpxA"/>
    <property type="match status" value="1"/>
</dbReference>
<dbReference type="RefSeq" id="WP_071473371.1">
    <property type="nucleotide sequence ID" value="NZ_MDKE01000033.1"/>
</dbReference>
<dbReference type="InterPro" id="IPR029098">
    <property type="entry name" value="Acetyltransf_C"/>
</dbReference>
<dbReference type="Proteomes" id="UP000243073">
    <property type="component" value="Unassembled WGS sequence"/>
</dbReference>
<evidence type="ECO:0000256" key="1">
    <source>
        <dbReference type="ARBA" id="ARBA00022516"/>
    </source>
</evidence>
<accession>A0A1J4QCD5</accession>
<keyword evidence="6" id="KW-0677">Repeat</keyword>
<dbReference type="EMBL" id="MDKE01000033">
    <property type="protein sequence ID" value="OIN07752.1"/>
    <property type="molecule type" value="Genomic_DNA"/>
</dbReference>
<dbReference type="InterPro" id="IPR011004">
    <property type="entry name" value="Trimer_LpxA-like_sf"/>
</dbReference>
<evidence type="ECO:0000256" key="4">
    <source>
        <dbReference type="ARBA" id="ARBA00023098"/>
    </source>
</evidence>
<keyword evidence="5 6" id="KW-0012">Acyltransferase</keyword>
<keyword evidence="9" id="KW-1185">Reference proteome</keyword>
<evidence type="ECO:0000313" key="9">
    <source>
        <dbReference type="Proteomes" id="UP000243073"/>
    </source>
</evidence>
<comment type="subunit">
    <text evidence="6">Homotrimer.</text>
</comment>
<evidence type="ECO:0000256" key="5">
    <source>
        <dbReference type="ARBA" id="ARBA00023315"/>
    </source>
</evidence>
<feature type="domain" description="UDP N-acetylglucosamine O-acyltransferase C-terminal" evidence="7">
    <location>
        <begin position="180"/>
        <end position="261"/>
    </location>
</feature>
<dbReference type="InterPro" id="IPR037157">
    <property type="entry name" value="Acetyltransf_C_sf"/>
</dbReference>
<dbReference type="GO" id="GO:0005737">
    <property type="term" value="C:cytoplasm"/>
    <property type="evidence" value="ECO:0007669"/>
    <property type="project" value="UniProtKB-SubCell"/>
</dbReference>
<evidence type="ECO:0000256" key="6">
    <source>
        <dbReference type="HAMAP-Rule" id="MF_00387"/>
    </source>
</evidence>
<dbReference type="PIRSF" id="PIRSF000456">
    <property type="entry name" value="UDP-GlcNAc_acltr"/>
    <property type="match status" value="1"/>
</dbReference>
<dbReference type="Gene3D" id="2.160.10.10">
    <property type="entry name" value="Hexapeptide repeat proteins"/>
    <property type="match status" value="1"/>
</dbReference>
<dbReference type="InterPro" id="IPR010137">
    <property type="entry name" value="Lipid_A_LpxA"/>
</dbReference>
<dbReference type="NCBIfam" id="NF003657">
    <property type="entry name" value="PRK05289.1"/>
    <property type="match status" value="1"/>
</dbReference>
<keyword evidence="4 6" id="KW-0443">Lipid metabolism</keyword>
<keyword evidence="3 6" id="KW-0808">Transferase</keyword>
<keyword evidence="1 6" id="KW-0444">Lipid biosynthesis</keyword>
<dbReference type="GO" id="GO:0016020">
    <property type="term" value="C:membrane"/>
    <property type="evidence" value="ECO:0007669"/>
    <property type="project" value="GOC"/>
</dbReference>
<dbReference type="PANTHER" id="PTHR43480">
    <property type="entry name" value="ACYL-[ACYL-CARRIER-PROTEIN]--UDP-N-ACETYLGLUCOSAMINE O-ACYLTRANSFERASE"/>
    <property type="match status" value="1"/>
</dbReference>
<dbReference type="GO" id="GO:0009245">
    <property type="term" value="P:lipid A biosynthetic process"/>
    <property type="evidence" value="ECO:0007669"/>
    <property type="project" value="UniProtKB-UniRule"/>
</dbReference>
<proteinExistence type="inferred from homology"/>
<dbReference type="SUPFAM" id="SSF51161">
    <property type="entry name" value="Trimeric LpxA-like enzymes"/>
    <property type="match status" value="1"/>
</dbReference>
<dbReference type="OrthoDB" id="9807278at2"/>
<dbReference type="STRING" id="1414654.BFR47_03890"/>
<comment type="pathway">
    <text evidence="6">Glycolipid biosynthesis; lipid IV(A) biosynthesis; lipid IV(A) from (3R)-3-hydroxytetradecanoyl-[acyl-carrier-protein] and UDP-N-acetyl-alpha-D-glucosamine: step 1/6.</text>
</comment>
<evidence type="ECO:0000313" key="8">
    <source>
        <dbReference type="EMBL" id="OIN07752.1"/>
    </source>
</evidence>
<keyword evidence="2 6" id="KW-0441">Lipid A biosynthesis</keyword>
<dbReference type="Gene3D" id="1.20.1180.10">
    <property type="entry name" value="Udp N-acetylglucosamine O-acyltransferase, C-terminal domain"/>
    <property type="match status" value="1"/>
</dbReference>
<dbReference type="InterPro" id="IPR001451">
    <property type="entry name" value="Hexapep"/>
</dbReference>
<dbReference type="EC" id="2.3.1.129" evidence="6"/>
<dbReference type="GO" id="GO:0008780">
    <property type="term" value="F:acyl-[acyl-carrier-protein]-UDP-N-acetylglucosamine O-acyltransferase activity"/>
    <property type="evidence" value="ECO:0007669"/>
    <property type="project" value="UniProtKB-UniRule"/>
</dbReference>
<dbReference type="PANTHER" id="PTHR43480:SF1">
    <property type="entry name" value="ACYL-[ACYL-CARRIER-PROTEIN]--UDP-N-ACETYLGLUCOSAMINE O-ACYLTRANSFERASE, MITOCHONDRIAL-RELATED"/>
    <property type="match status" value="1"/>
</dbReference>
<comment type="subcellular location">
    <subcellularLocation>
        <location evidence="6">Cytoplasm</location>
    </subcellularLocation>
</comment>
<name>A0A1J4QCD5_9GAMM</name>
<keyword evidence="6" id="KW-0963">Cytoplasm</keyword>
<organism evidence="8 9">
    <name type="scientific">Oceanisphaera psychrotolerans</name>
    <dbReference type="NCBI Taxonomy" id="1414654"/>
    <lineage>
        <taxon>Bacteria</taxon>
        <taxon>Pseudomonadati</taxon>
        <taxon>Pseudomonadota</taxon>
        <taxon>Gammaproteobacteria</taxon>
        <taxon>Aeromonadales</taxon>
        <taxon>Aeromonadaceae</taxon>
        <taxon>Oceanisphaera</taxon>
    </lineage>
</organism>
<evidence type="ECO:0000256" key="2">
    <source>
        <dbReference type="ARBA" id="ARBA00022556"/>
    </source>
</evidence>
<dbReference type="CDD" id="cd03351">
    <property type="entry name" value="LbH_UDP-GlcNAc_AT"/>
    <property type="match status" value="1"/>
</dbReference>
<dbReference type="NCBIfam" id="TIGR01852">
    <property type="entry name" value="lipid_A_lpxA"/>
    <property type="match status" value="1"/>
</dbReference>
<dbReference type="UniPathway" id="UPA00359">
    <property type="reaction ID" value="UER00477"/>
</dbReference>
<comment type="function">
    <text evidence="6">Involved in the biosynthesis of lipid A, a phosphorylated glycolipid that anchors the lipopolysaccharide to the outer membrane of the cell.</text>
</comment>
<gene>
    <name evidence="6" type="primary">lpxA</name>
    <name evidence="8" type="ORF">BFR47_03890</name>
</gene>
<protein>
    <recommendedName>
        <fullName evidence="6">Acyl-[acyl-carrier-protein]--UDP-N-acetylglucosamine O-acyltransferase</fullName>
        <shortName evidence="6">UDP-N-acetylglucosamine acyltransferase</shortName>
        <ecNumber evidence="6">2.3.1.129</ecNumber>
    </recommendedName>
</protein>
<evidence type="ECO:0000259" key="7">
    <source>
        <dbReference type="Pfam" id="PF13720"/>
    </source>
</evidence>
<dbReference type="AlphaFoldDB" id="A0A1J4QCD5"/>
<reference evidence="8 9" key="1">
    <citation type="submission" date="2016-07" db="EMBL/GenBank/DDBJ databases">
        <title>Draft Genome Sequence of Oceanisphaera psychrotolerans, isolated from coastal sediment samples.</title>
        <authorList>
            <person name="Zhuo S."/>
            <person name="Ruan Z."/>
        </authorList>
    </citation>
    <scope>NUCLEOTIDE SEQUENCE [LARGE SCALE GENOMIC DNA]</scope>
    <source>
        <strain evidence="8 9">LAM-WHM-ZC</strain>
    </source>
</reference>
<sequence>MTEQSAVIHETAIVHPDAKIGKGVEIGPWTLIGPEVEIGDDCWIGPHVVIKGPTRIGQRNRIFQFCSIGEDCQDKKYAGERTVLEIGDDNVIRESCTFHRGTSQDESLTRVGSRNLFMVNVHVAHDCRIGDDCIFANNATLAGHVHIGSHVIFGGHAAIHQFGRVGSHAFIAGCAALNKDVPPYVMAAGLYAKPFGINSEGLRRRGFSAEGISAIKKAYKIIFRSGKTVDEVIPELEELNKQQPEVGIMVEFLKTNERGIIRA</sequence>
<dbReference type="Pfam" id="PF00132">
    <property type="entry name" value="Hexapep"/>
    <property type="match status" value="1"/>
</dbReference>
<evidence type="ECO:0000256" key="3">
    <source>
        <dbReference type="ARBA" id="ARBA00022679"/>
    </source>
</evidence>
<comment type="caution">
    <text evidence="8">The sequence shown here is derived from an EMBL/GenBank/DDBJ whole genome shotgun (WGS) entry which is preliminary data.</text>
</comment>